<keyword evidence="2" id="KW-1185">Reference proteome</keyword>
<accession>A0A495DS90</accession>
<dbReference type="EMBL" id="RBIQ01000013">
    <property type="protein sequence ID" value="RKR07006.1"/>
    <property type="molecule type" value="Genomic_DNA"/>
</dbReference>
<evidence type="ECO:0000313" key="2">
    <source>
        <dbReference type="Proteomes" id="UP000269412"/>
    </source>
</evidence>
<name>A0A495DS90_9FLAO</name>
<reference evidence="1 2" key="1">
    <citation type="submission" date="2018-10" db="EMBL/GenBank/DDBJ databases">
        <title>Genomic Encyclopedia of Archaeal and Bacterial Type Strains, Phase II (KMG-II): from individual species to whole genera.</title>
        <authorList>
            <person name="Goeker M."/>
        </authorList>
    </citation>
    <scope>NUCLEOTIDE SEQUENCE [LARGE SCALE GENOMIC DNA]</scope>
    <source>
        <strain evidence="1 2">DSM 25230</strain>
    </source>
</reference>
<proteinExistence type="predicted"/>
<dbReference type="OrthoDB" id="980950at2"/>
<dbReference type="Proteomes" id="UP000269412">
    <property type="component" value="Unassembled WGS sequence"/>
</dbReference>
<dbReference type="RefSeq" id="WP_121069226.1">
    <property type="nucleotide sequence ID" value="NZ_RBIQ01000013.1"/>
</dbReference>
<sequence>MKKQIVFLVLVFIAIVGCTDRDDNVSKVNLRIKNTSTVNFDEVTVVSSENVYSNIAVDAYSDYLEFDELYSYAYVQILADGETYTLQPIDFVGETPLAVGFYTYELGIDQTGNVVLVLKTD</sequence>
<comment type="caution">
    <text evidence="1">The sequence shown here is derived from an EMBL/GenBank/DDBJ whole genome shotgun (WGS) entry which is preliminary data.</text>
</comment>
<organism evidence="1 2">
    <name type="scientific">Maribacter vaceletii</name>
    <dbReference type="NCBI Taxonomy" id="1206816"/>
    <lineage>
        <taxon>Bacteria</taxon>
        <taxon>Pseudomonadati</taxon>
        <taxon>Bacteroidota</taxon>
        <taxon>Flavobacteriia</taxon>
        <taxon>Flavobacteriales</taxon>
        <taxon>Flavobacteriaceae</taxon>
        <taxon>Maribacter</taxon>
    </lineage>
</organism>
<protein>
    <submittedName>
        <fullName evidence="1">Uncharacterized protein</fullName>
    </submittedName>
</protein>
<dbReference type="PROSITE" id="PS51257">
    <property type="entry name" value="PROKAR_LIPOPROTEIN"/>
    <property type="match status" value="1"/>
</dbReference>
<dbReference type="AlphaFoldDB" id="A0A495DS90"/>
<gene>
    <name evidence="1" type="ORF">CLV91_3236</name>
</gene>
<evidence type="ECO:0000313" key="1">
    <source>
        <dbReference type="EMBL" id="RKR07006.1"/>
    </source>
</evidence>